<feature type="signal peptide" evidence="1">
    <location>
        <begin position="1"/>
        <end position="17"/>
    </location>
</feature>
<protein>
    <submittedName>
        <fullName evidence="3">Apolipophorin-III</fullName>
    </submittedName>
</protein>
<organism evidence="2 3">
    <name type="scientific">Syphacia muris</name>
    <dbReference type="NCBI Taxonomy" id="451379"/>
    <lineage>
        <taxon>Eukaryota</taxon>
        <taxon>Metazoa</taxon>
        <taxon>Ecdysozoa</taxon>
        <taxon>Nematoda</taxon>
        <taxon>Chromadorea</taxon>
        <taxon>Rhabditida</taxon>
        <taxon>Spirurina</taxon>
        <taxon>Oxyuridomorpha</taxon>
        <taxon>Oxyuroidea</taxon>
        <taxon>Oxyuridae</taxon>
        <taxon>Syphacia</taxon>
    </lineage>
</organism>
<dbReference type="WBParaSite" id="SMUV_0000668201-mRNA-1">
    <property type="protein sequence ID" value="SMUV_0000668201-mRNA-1"/>
    <property type="gene ID" value="SMUV_0000668201"/>
</dbReference>
<accession>A0A0N5APU2</accession>
<sequence>MKAVVFACFVMVAVAAAADNWKTAPTPVFLLNASDKAKEQFYNIITRDWTTEQKSQAIEALVATLDETVQKAYAEFKQQIAEIKNKYGQSVENQVS</sequence>
<feature type="chain" id="PRO_5005893311" evidence="1">
    <location>
        <begin position="18"/>
        <end position="96"/>
    </location>
</feature>
<evidence type="ECO:0000256" key="1">
    <source>
        <dbReference type="SAM" id="SignalP"/>
    </source>
</evidence>
<proteinExistence type="predicted"/>
<name>A0A0N5APU2_9BILA</name>
<keyword evidence="1" id="KW-0732">Signal</keyword>
<dbReference type="Proteomes" id="UP000046393">
    <property type="component" value="Unplaced"/>
</dbReference>
<keyword evidence="2" id="KW-1185">Reference proteome</keyword>
<evidence type="ECO:0000313" key="3">
    <source>
        <dbReference type="WBParaSite" id="SMUV_0000668201-mRNA-1"/>
    </source>
</evidence>
<evidence type="ECO:0000313" key="2">
    <source>
        <dbReference type="Proteomes" id="UP000046393"/>
    </source>
</evidence>
<dbReference type="AlphaFoldDB" id="A0A0N5APU2"/>
<reference evidence="3" key="1">
    <citation type="submission" date="2017-02" db="UniProtKB">
        <authorList>
            <consortium name="WormBaseParasite"/>
        </authorList>
    </citation>
    <scope>IDENTIFICATION</scope>
</reference>